<dbReference type="PANTHER" id="PTHR43881">
    <property type="entry name" value="GAMMA-GLUTAMYLTRANSPEPTIDASE (AFU_ORTHOLOGUE AFUA_4G13580)"/>
    <property type="match status" value="1"/>
</dbReference>
<dbReference type="CDD" id="cd12148">
    <property type="entry name" value="fungal_TF_MHR"/>
    <property type="match status" value="1"/>
</dbReference>
<dbReference type="SMART" id="SM00066">
    <property type="entry name" value="GAL4"/>
    <property type="match status" value="1"/>
</dbReference>
<accession>A0A4C2EB47</accession>
<dbReference type="Pfam" id="PF00172">
    <property type="entry name" value="Zn_clus"/>
    <property type="match status" value="1"/>
</dbReference>
<feature type="region of interest" description="Disordered" evidence="7">
    <location>
        <begin position="898"/>
        <end position="917"/>
    </location>
</feature>
<feature type="compositionally biased region" description="Basic and acidic residues" evidence="7">
    <location>
        <begin position="1077"/>
        <end position="1086"/>
    </location>
</feature>
<evidence type="ECO:0000256" key="2">
    <source>
        <dbReference type="ARBA" id="ARBA00022833"/>
    </source>
</evidence>
<evidence type="ECO:0000256" key="7">
    <source>
        <dbReference type="SAM" id="MobiDB-lite"/>
    </source>
</evidence>
<feature type="region of interest" description="Disordered" evidence="7">
    <location>
        <begin position="220"/>
        <end position="275"/>
    </location>
</feature>
<protein>
    <recommendedName>
        <fullName evidence="8">Zn(2)-C6 fungal-type domain-containing protein</fullName>
    </recommendedName>
</protein>
<keyword evidence="5" id="KW-0804">Transcription</keyword>
<dbReference type="SUPFAM" id="SSF56235">
    <property type="entry name" value="N-terminal nucleophile aminohydrolases (Ntn hydrolases)"/>
    <property type="match status" value="1"/>
</dbReference>
<name>A0A4C2EB47_9SACH</name>
<evidence type="ECO:0000256" key="6">
    <source>
        <dbReference type="ARBA" id="ARBA00023242"/>
    </source>
</evidence>
<feature type="region of interest" description="Disordered" evidence="7">
    <location>
        <begin position="103"/>
        <end position="137"/>
    </location>
</feature>
<dbReference type="GO" id="GO:0003677">
    <property type="term" value="F:DNA binding"/>
    <property type="evidence" value="ECO:0007669"/>
    <property type="project" value="UniProtKB-KW"/>
</dbReference>
<dbReference type="OrthoDB" id="4159781at2759"/>
<feature type="domain" description="Zn(2)-C6 fungal-type" evidence="8">
    <location>
        <begin position="33"/>
        <end position="65"/>
    </location>
</feature>
<dbReference type="GO" id="GO:0001228">
    <property type="term" value="F:DNA-binding transcription activator activity, RNA polymerase II-specific"/>
    <property type="evidence" value="ECO:0007669"/>
    <property type="project" value="UniProtKB-ARBA"/>
</dbReference>
<dbReference type="InterPro" id="IPR007219">
    <property type="entry name" value="XnlR_reg_dom"/>
</dbReference>
<dbReference type="InterPro" id="IPR052896">
    <property type="entry name" value="GGT-like_enzyme"/>
</dbReference>
<evidence type="ECO:0000313" key="9">
    <source>
        <dbReference type="EMBL" id="GCE99308.1"/>
    </source>
</evidence>
<gene>
    <name evidence="9" type="ORF">ZYGM_002865</name>
</gene>
<dbReference type="InterPro" id="IPR043137">
    <property type="entry name" value="GGT_ssub_C"/>
</dbReference>
<reference evidence="9 10" key="1">
    <citation type="submission" date="2019-01" db="EMBL/GenBank/DDBJ databases">
        <title>Draft Genome Sequencing of Zygosaccharomyces mellis Ca-7.</title>
        <authorList>
            <person name="Shiwa Y."/>
            <person name="Kanesaki Y."/>
            <person name="Ishige T."/>
            <person name="Mura K."/>
            <person name="Hori T."/>
            <person name="Tamura T."/>
        </authorList>
    </citation>
    <scope>NUCLEOTIDE SEQUENCE [LARGE SCALE GENOMIC DNA]</scope>
    <source>
        <strain evidence="9 10">Ca-7</strain>
    </source>
</reference>
<dbReference type="GO" id="GO:0006351">
    <property type="term" value="P:DNA-templated transcription"/>
    <property type="evidence" value="ECO:0007669"/>
    <property type="project" value="InterPro"/>
</dbReference>
<dbReference type="InterPro" id="IPR043138">
    <property type="entry name" value="GGT_lsub"/>
</dbReference>
<organism evidence="9 10">
    <name type="scientific">Zygosaccharomyces mellis</name>
    <dbReference type="NCBI Taxonomy" id="42258"/>
    <lineage>
        <taxon>Eukaryota</taxon>
        <taxon>Fungi</taxon>
        <taxon>Dikarya</taxon>
        <taxon>Ascomycota</taxon>
        <taxon>Saccharomycotina</taxon>
        <taxon>Saccharomycetes</taxon>
        <taxon>Saccharomycetales</taxon>
        <taxon>Saccharomycetaceae</taxon>
        <taxon>Zygosaccharomyces</taxon>
    </lineage>
</organism>
<dbReference type="PROSITE" id="PS00463">
    <property type="entry name" value="ZN2_CY6_FUNGAL_1"/>
    <property type="match status" value="1"/>
</dbReference>
<sequence length="1815" mass="199079">MSADVTVFNSGAAVADVAANNKMKRKRNRIPLSCTICRKRKVKCDKTRPNCEQCSKTGVAHLCHYMEQTWAEEAEKEISKDSELKKLKSRVKALEEALVKAQASSYSQTPDSDTPLLEETSPLRGEPTLSGGGKHDNDELDLTRQFDMLHLRNNGIIHLGATHWLAIMKGDPYLKLLWGHIFTMKEKLAEWYGQKRRNSQVQMGKCPVMPASVKTDCPVDHRSMKNSESPGVPSKCPVDHSSMPRVPKEGTPVTKGPVDRSASTSRTSVDHSSFSKCPVDYSSMSKFPVKHEDAPLDSSTTKPQTSLPSFQNLTSKCPVMHDALPGIQEAISKNDPSENNSLVNQRLDYSQTMAKICELLPPKRAICMFIEKFFKRIYPVIPILDESTFKSHMNYMLSLGFNTDTEEVTHIRMNKLADFCNLGILVIILRITWSSLPVNGCKIDLGPQNTSFFMPHATTASATQAKEESMLANYPTSGEALTLIRENLIKFDQISSVSNSNVNLTTVQFAIFYRLYLMCWSNDSSGNGKTTNSHNGDSQDNESHQVLFSSIVQMAFSCGLHRDPDNFPQLNAVAGVQTDGSNPIINSNGVNAANSARPHKDAVASTEKFKHTWRKTWYYIVSLDVQQSLSLGTPRLLRNLNDFSDTKLPTASKLDYVSDIKELVIVKNTTLFFQIDLCIIAILNHILNVSVARNVKKSQLDFLITSLADLTSNKRNICEVLNGLINNGMLHSSEGTVDNDMENIYGLPGLEELLSQQTAASSENDVDKRLELAHESTTKALFFSKHLTLRMLLYLLNYILFTHYEPLGVEDPDNASIAKSYAQETLKYAMDGYRNCLFFFTNVGHPGSSGSMFNYIEVVLAPQCLDVGHRALQFIVCLILRAKCGPLTGMGESAIIGNNSTSGSSEEEDEHATWRKKEGSVDPMDYKEEEISLDTGERLADILLSKMILFHKMTKQLCVKYRYAQRTMKSTGFFIALLKDPSHKSKRSDGQSGDKRPSKFHNMAGLFRNLPSLILYGDGDQLKRCPVYQDAVGFVTPRTEPGVSRQGMFNSESARPGVQLPPLKAYKPITYVSSSVRTERDGEENKRRRLNGAPQLNSADASLGPLPTVPSATSPRSGTGVPASLPPIDRITGDLNPAQQANLTTQLGPMDEVDSRRTSPASDSSFSNLTPTFEDFLMENANFNGIMLNPSSIVEAVGFQNFDGVNMPLEGGEPADFLPLDSVGIDELTESNGIQFPNMVHSTRGIIASTQPLASAAGAKILELGGNSVDACIAVAACLCVLEPPSTGIGGDCFMLHYDAKLKDVIGLNGTGRSPENLSIAHVNKENESLGRPDSKRISIGSVHSVTVPGAVAGWIDAIEKCGSGKVTLSQILQPAINLCEKGHPISEISSILTQNCWEKLNRVNSPELLSCFTPVSGPITAPKEGEFVINKPLGRILRLIAESGKEAFYGGDVAYGIVEEVQHRGGLLTLKDFKNHTSTSVEPMYLDFLGGRIWEIPPNSQGLVVLITLGIIKELQKSGVIDLYTIKHNSAEYLHLLIETLKLAFYDVDEYVGDPEFGDDRDLISLCLSDYYLRKRAALFDPYHVIDGSKSGHGIPDPDVNQSDTVYFTASDPYGNATSFINSVYTGFGSGIIPRTLGGFCLHNRGANFNLLKGSRNCLEGGKRPYHTIIPALITDSETNELLYSLGNMGGFMQPTGHVQHFLNLMLFKLSPQESLDLPRICLSPHPAHAHLDRGHGAGGPVSTPVTLVEVEEDMDSTVIEQLCGLGHDVKVVSSHGRSVFGRGQIIKKTSVDGGFIYSAGTDKRGDGIPIPLV</sequence>
<evidence type="ECO:0000256" key="5">
    <source>
        <dbReference type="ARBA" id="ARBA00023163"/>
    </source>
</evidence>
<keyword evidence="1" id="KW-0479">Metal-binding</keyword>
<dbReference type="Gene3D" id="3.60.20.40">
    <property type="match status" value="1"/>
</dbReference>
<dbReference type="Gene3D" id="1.20.5.170">
    <property type="match status" value="1"/>
</dbReference>
<feature type="region of interest" description="Disordered" evidence="7">
    <location>
        <begin position="1074"/>
        <end position="1166"/>
    </location>
</feature>
<keyword evidence="3" id="KW-0805">Transcription regulation</keyword>
<dbReference type="Proteomes" id="UP000301737">
    <property type="component" value="Unassembled WGS sequence"/>
</dbReference>
<dbReference type="SUPFAM" id="SSF57959">
    <property type="entry name" value="Leucine zipper domain"/>
    <property type="match status" value="1"/>
</dbReference>
<dbReference type="InterPro" id="IPR046347">
    <property type="entry name" value="bZIP_sf"/>
</dbReference>
<keyword evidence="10" id="KW-1185">Reference proteome</keyword>
<proteinExistence type="predicted"/>
<dbReference type="CDD" id="cd00067">
    <property type="entry name" value="GAL4"/>
    <property type="match status" value="1"/>
</dbReference>
<dbReference type="PANTHER" id="PTHR43881:SF1">
    <property type="entry name" value="GAMMA-GLUTAMYLTRANSPEPTIDASE (AFU_ORTHOLOGUE AFUA_4G13580)"/>
    <property type="match status" value="1"/>
</dbReference>
<dbReference type="SUPFAM" id="SSF57701">
    <property type="entry name" value="Zn2/Cys6 DNA-binding domain"/>
    <property type="match status" value="1"/>
</dbReference>
<dbReference type="GO" id="GO:0071456">
    <property type="term" value="P:cellular response to hypoxia"/>
    <property type="evidence" value="ECO:0007669"/>
    <property type="project" value="UniProtKB-ARBA"/>
</dbReference>
<evidence type="ECO:0000256" key="3">
    <source>
        <dbReference type="ARBA" id="ARBA00023015"/>
    </source>
</evidence>
<dbReference type="InterPro" id="IPR001138">
    <property type="entry name" value="Zn2Cys6_DnaBD"/>
</dbReference>
<keyword evidence="2" id="KW-0862">Zinc</keyword>
<dbReference type="PROSITE" id="PS50048">
    <property type="entry name" value="ZN2_CY6_FUNGAL_2"/>
    <property type="match status" value="1"/>
</dbReference>
<evidence type="ECO:0000256" key="1">
    <source>
        <dbReference type="ARBA" id="ARBA00022723"/>
    </source>
</evidence>
<feature type="compositionally biased region" description="Polar residues" evidence="7">
    <location>
        <begin position="261"/>
        <end position="275"/>
    </location>
</feature>
<dbReference type="Pfam" id="PF01019">
    <property type="entry name" value="G_glu_transpept"/>
    <property type="match status" value="1"/>
</dbReference>
<dbReference type="InterPro" id="IPR036864">
    <property type="entry name" value="Zn2-C6_fun-type_DNA-bd_sf"/>
</dbReference>
<dbReference type="Pfam" id="PF04082">
    <property type="entry name" value="Fungal_trans"/>
    <property type="match status" value="1"/>
</dbReference>
<dbReference type="EMBL" id="BIMX01000009">
    <property type="protein sequence ID" value="GCE99308.1"/>
    <property type="molecule type" value="Genomic_DNA"/>
</dbReference>
<dbReference type="FunFam" id="4.10.240.10:FF:000014">
    <property type="entry name" value="HAP1p Zinc finger transcription factor"/>
    <property type="match status" value="1"/>
</dbReference>
<dbReference type="Gene3D" id="1.10.246.130">
    <property type="match status" value="1"/>
</dbReference>
<dbReference type="GO" id="GO:0008270">
    <property type="term" value="F:zinc ion binding"/>
    <property type="evidence" value="ECO:0007669"/>
    <property type="project" value="InterPro"/>
</dbReference>
<feature type="compositionally biased region" description="Polar residues" evidence="7">
    <location>
        <begin position="1137"/>
        <end position="1147"/>
    </location>
</feature>
<evidence type="ECO:0000256" key="4">
    <source>
        <dbReference type="ARBA" id="ARBA00023125"/>
    </source>
</evidence>
<dbReference type="PRINTS" id="PR01210">
    <property type="entry name" value="GGTRANSPTASE"/>
</dbReference>
<dbReference type="InterPro" id="IPR029055">
    <property type="entry name" value="Ntn_hydrolases_N"/>
</dbReference>
<comment type="caution">
    <text evidence="9">The sequence shown here is derived from an EMBL/GenBank/DDBJ whole genome shotgun (WGS) entry which is preliminary data.</text>
</comment>
<dbReference type="Gene3D" id="4.10.240.10">
    <property type="entry name" value="Zn(2)-C6 fungal-type DNA-binding domain"/>
    <property type="match status" value="1"/>
</dbReference>
<evidence type="ECO:0000313" key="10">
    <source>
        <dbReference type="Proteomes" id="UP000301737"/>
    </source>
</evidence>
<feature type="compositionally biased region" description="Polar residues" evidence="7">
    <location>
        <begin position="103"/>
        <end position="112"/>
    </location>
</feature>
<dbReference type="GO" id="GO:0045892">
    <property type="term" value="P:negative regulation of DNA-templated transcription"/>
    <property type="evidence" value="ECO:0007669"/>
    <property type="project" value="UniProtKB-ARBA"/>
</dbReference>
<keyword evidence="6" id="KW-0539">Nucleus</keyword>
<evidence type="ECO:0000259" key="8">
    <source>
        <dbReference type="PROSITE" id="PS50048"/>
    </source>
</evidence>
<dbReference type="SMART" id="SM00906">
    <property type="entry name" value="Fungal_trans"/>
    <property type="match status" value="1"/>
</dbReference>
<keyword evidence="4" id="KW-0238">DNA-binding</keyword>